<dbReference type="GO" id="GO:0003677">
    <property type="term" value="F:DNA binding"/>
    <property type="evidence" value="ECO:0007669"/>
    <property type="project" value="UniProtKB-KW"/>
</dbReference>
<dbReference type="PANTHER" id="PTHR24567:SF26">
    <property type="entry name" value="REGULATORY PROTEIN YEIL"/>
    <property type="match status" value="1"/>
</dbReference>
<feature type="domain" description="Cyclic nucleotide-binding" evidence="4">
    <location>
        <begin position="47"/>
        <end position="145"/>
    </location>
</feature>
<dbReference type="GO" id="GO:0003700">
    <property type="term" value="F:DNA-binding transcription factor activity"/>
    <property type="evidence" value="ECO:0007669"/>
    <property type="project" value="TreeGrafter"/>
</dbReference>
<dbReference type="InterPro" id="IPR036388">
    <property type="entry name" value="WH-like_DNA-bd_sf"/>
</dbReference>
<reference evidence="6" key="1">
    <citation type="submission" date="2020-04" db="EMBL/GenBank/DDBJ databases">
        <title>Deep metagenomics examines the oral microbiome during advanced dental caries in children, revealing novel taxa and co-occurrences with host molecules.</title>
        <authorList>
            <person name="Baker J.L."/>
            <person name="Morton J.T."/>
            <person name="Dinis M."/>
            <person name="Alvarez R."/>
            <person name="Tran N.C."/>
            <person name="Knight R."/>
            <person name="Edlund A."/>
        </authorList>
    </citation>
    <scope>NUCLEOTIDE SEQUENCE</scope>
    <source>
        <strain evidence="6">JCVI_32_bin.24</strain>
    </source>
</reference>
<sequence length="250" mass="27464">MATINRTHTCSGRSNCFTCSLRSTMVCADVSLEDLAAFHIPIDDLAFEAGATIFNMADQANAVYCVRQGAIKLLRYDVSGNQRIVRFLKKGDVVGLDSVFANEQQHTAIALTPTQLCRIPMSHFKDFIAKHPGLQLRLLEKTQEALRETDSWLSELVSNTVPAKVRLARLLLQLRIGDSDRVHRLSLADFGGILGITPETVSRLLTELGDAGILVKTGRGLNGRNYQADIPALTAISLDPSRARQSPKTY</sequence>
<dbReference type="SMART" id="SM00419">
    <property type="entry name" value="HTH_CRP"/>
    <property type="match status" value="1"/>
</dbReference>
<dbReference type="SUPFAM" id="SSF46785">
    <property type="entry name" value="Winged helix' DNA-binding domain"/>
    <property type="match status" value="1"/>
</dbReference>
<feature type="domain" description="HTH crp-type" evidence="5">
    <location>
        <begin position="161"/>
        <end position="227"/>
    </location>
</feature>
<evidence type="ECO:0000259" key="4">
    <source>
        <dbReference type="PROSITE" id="PS50042"/>
    </source>
</evidence>
<dbReference type="AlphaFoldDB" id="A0A930BYW1"/>
<evidence type="ECO:0000313" key="6">
    <source>
        <dbReference type="EMBL" id="MBF1166498.1"/>
    </source>
</evidence>
<dbReference type="Proteomes" id="UP000718593">
    <property type="component" value="Unassembled WGS sequence"/>
</dbReference>
<dbReference type="InterPro" id="IPR014710">
    <property type="entry name" value="RmlC-like_jellyroll"/>
</dbReference>
<dbReference type="InterPro" id="IPR018490">
    <property type="entry name" value="cNMP-bd_dom_sf"/>
</dbReference>
<dbReference type="GO" id="GO:0005829">
    <property type="term" value="C:cytosol"/>
    <property type="evidence" value="ECO:0007669"/>
    <property type="project" value="TreeGrafter"/>
</dbReference>
<evidence type="ECO:0000256" key="2">
    <source>
        <dbReference type="ARBA" id="ARBA00023125"/>
    </source>
</evidence>
<dbReference type="PROSITE" id="PS50042">
    <property type="entry name" value="CNMP_BINDING_3"/>
    <property type="match status" value="1"/>
</dbReference>
<evidence type="ECO:0000256" key="3">
    <source>
        <dbReference type="ARBA" id="ARBA00023163"/>
    </source>
</evidence>
<dbReference type="PANTHER" id="PTHR24567">
    <property type="entry name" value="CRP FAMILY TRANSCRIPTIONAL REGULATORY PROTEIN"/>
    <property type="match status" value="1"/>
</dbReference>
<keyword evidence="1" id="KW-0805">Transcription regulation</keyword>
<dbReference type="SMART" id="SM00100">
    <property type="entry name" value="cNMP"/>
    <property type="match status" value="1"/>
</dbReference>
<name>A0A930BYW1_9RHOO</name>
<dbReference type="EMBL" id="JABZMI010000478">
    <property type="protein sequence ID" value="MBF1166498.1"/>
    <property type="molecule type" value="Genomic_DNA"/>
</dbReference>
<comment type="caution">
    <text evidence="6">The sequence shown here is derived from an EMBL/GenBank/DDBJ whole genome shotgun (WGS) entry which is preliminary data.</text>
</comment>
<proteinExistence type="predicted"/>
<dbReference type="PROSITE" id="PS51063">
    <property type="entry name" value="HTH_CRP_2"/>
    <property type="match status" value="1"/>
</dbReference>
<accession>A0A930BYW1</accession>
<keyword evidence="2" id="KW-0238">DNA-binding</keyword>
<protein>
    <submittedName>
        <fullName evidence="6">Crp/Fnr family transcriptional regulator</fullName>
    </submittedName>
</protein>
<dbReference type="CDD" id="cd00038">
    <property type="entry name" value="CAP_ED"/>
    <property type="match status" value="1"/>
</dbReference>
<dbReference type="Pfam" id="PF00027">
    <property type="entry name" value="cNMP_binding"/>
    <property type="match status" value="1"/>
</dbReference>
<dbReference type="InterPro" id="IPR012318">
    <property type="entry name" value="HTH_CRP"/>
</dbReference>
<dbReference type="InterPro" id="IPR050397">
    <property type="entry name" value="Env_Response_Regulators"/>
</dbReference>
<dbReference type="InterPro" id="IPR000595">
    <property type="entry name" value="cNMP-bd_dom"/>
</dbReference>
<gene>
    <name evidence="6" type="ORF">HXL68_15855</name>
</gene>
<dbReference type="InterPro" id="IPR036390">
    <property type="entry name" value="WH_DNA-bd_sf"/>
</dbReference>
<organism evidence="6 7">
    <name type="scientific">Dechloromonas agitata</name>
    <dbReference type="NCBI Taxonomy" id="73030"/>
    <lineage>
        <taxon>Bacteria</taxon>
        <taxon>Pseudomonadati</taxon>
        <taxon>Pseudomonadota</taxon>
        <taxon>Betaproteobacteria</taxon>
        <taxon>Rhodocyclales</taxon>
        <taxon>Azonexaceae</taxon>
        <taxon>Dechloromonas</taxon>
    </lineage>
</organism>
<evidence type="ECO:0000259" key="5">
    <source>
        <dbReference type="PROSITE" id="PS51063"/>
    </source>
</evidence>
<dbReference type="Gene3D" id="2.60.120.10">
    <property type="entry name" value="Jelly Rolls"/>
    <property type="match status" value="1"/>
</dbReference>
<dbReference type="Pfam" id="PF13545">
    <property type="entry name" value="HTH_Crp_2"/>
    <property type="match status" value="1"/>
</dbReference>
<dbReference type="Gene3D" id="1.10.10.10">
    <property type="entry name" value="Winged helix-like DNA-binding domain superfamily/Winged helix DNA-binding domain"/>
    <property type="match status" value="1"/>
</dbReference>
<dbReference type="SUPFAM" id="SSF51206">
    <property type="entry name" value="cAMP-binding domain-like"/>
    <property type="match status" value="1"/>
</dbReference>
<evidence type="ECO:0000313" key="7">
    <source>
        <dbReference type="Proteomes" id="UP000718593"/>
    </source>
</evidence>
<keyword evidence="3" id="KW-0804">Transcription</keyword>
<evidence type="ECO:0000256" key="1">
    <source>
        <dbReference type="ARBA" id="ARBA00023015"/>
    </source>
</evidence>